<sequence>MEQKKQERIINEAMKEFARSGYDRASTNEIIKEANIAKGSLFVYFNNKKELYLFLLDYISEAVSKIYDEVDWTETDILKRIWDVGLIKLKFYKKYPQAFDFLKAASHENASEVKSEIDKMSKANFEIAFKRFYKDTDLAKFSDDIDIETAISVINWTMTGFAQQQADRLNSSDEISMDVLGEWQKYLAFLKQCFYKKEEK</sequence>
<dbReference type="Gene3D" id="1.10.10.60">
    <property type="entry name" value="Homeodomain-like"/>
    <property type="match status" value="1"/>
</dbReference>
<dbReference type="PANTHER" id="PTHR43479">
    <property type="entry name" value="ACREF/ENVCD OPERON REPRESSOR-RELATED"/>
    <property type="match status" value="1"/>
</dbReference>
<proteinExistence type="predicted"/>
<accession>A0ABV5VPL3</accession>
<dbReference type="InterPro" id="IPR009057">
    <property type="entry name" value="Homeodomain-like_sf"/>
</dbReference>
<evidence type="ECO:0000259" key="3">
    <source>
        <dbReference type="PROSITE" id="PS50977"/>
    </source>
</evidence>
<keyword evidence="1 2" id="KW-0238">DNA-binding</keyword>
<keyword evidence="5" id="KW-1185">Reference proteome</keyword>
<dbReference type="InterPro" id="IPR050624">
    <property type="entry name" value="HTH-type_Tx_Regulator"/>
</dbReference>
<organism evidence="4 5">
    <name type="scientific">Paenibacillus hodogayensis</name>
    <dbReference type="NCBI Taxonomy" id="279208"/>
    <lineage>
        <taxon>Bacteria</taxon>
        <taxon>Bacillati</taxon>
        <taxon>Bacillota</taxon>
        <taxon>Bacilli</taxon>
        <taxon>Bacillales</taxon>
        <taxon>Paenibacillaceae</taxon>
        <taxon>Paenibacillus</taxon>
    </lineage>
</organism>
<reference evidence="4 5" key="1">
    <citation type="submission" date="2024-09" db="EMBL/GenBank/DDBJ databases">
        <authorList>
            <person name="Sun Q."/>
            <person name="Mori K."/>
        </authorList>
    </citation>
    <scope>NUCLEOTIDE SEQUENCE [LARGE SCALE GENOMIC DNA]</scope>
    <source>
        <strain evidence="4 5">JCM 12520</strain>
    </source>
</reference>
<evidence type="ECO:0000256" key="1">
    <source>
        <dbReference type="ARBA" id="ARBA00023125"/>
    </source>
</evidence>
<dbReference type="InterPro" id="IPR036271">
    <property type="entry name" value="Tet_transcr_reg_TetR-rel_C_sf"/>
</dbReference>
<gene>
    <name evidence="4" type="ORF">ACFFNY_01270</name>
</gene>
<evidence type="ECO:0000313" key="4">
    <source>
        <dbReference type="EMBL" id="MFB9750189.1"/>
    </source>
</evidence>
<dbReference type="InterPro" id="IPR001647">
    <property type="entry name" value="HTH_TetR"/>
</dbReference>
<dbReference type="PROSITE" id="PS01081">
    <property type="entry name" value="HTH_TETR_1"/>
    <property type="match status" value="1"/>
</dbReference>
<dbReference type="PRINTS" id="PR00455">
    <property type="entry name" value="HTHTETR"/>
</dbReference>
<protein>
    <submittedName>
        <fullName evidence="4">TetR/AcrR family transcriptional regulator</fullName>
    </submittedName>
</protein>
<dbReference type="RefSeq" id="WP_344916813.1">
    <property type="nucleotide sequence ID" value="NZ_BAAAYO010000021.1"/>
</dbReference>
<feature type="domain" description="HTH tetR-type" evidence="3">
    <location>
        <begin position="3"/>
        <end position="63"/>
    </location>
</feature>
<dbReference type="SUPFAM" id="SSF46689">
    <property type="entry name" value="Homeodomain-like"/>
    <property type="match status" value="1"/>
</dbReference>
<comment type="caution">
    <text evidence="4">The sequence shown here is derived from an EMBL/GenBank/DDBJ whole genome shotgun (WGS) entry which is preliminary data.</text>
</comment>
<dbReference type="Proteomes" id="UP001589619">
    <property type="component" value="Unassembled WGS sequence"/>
</dbReference>
<dbReference type="PANTHER" id="PTHR43479:SF11">
    <property type="entry name" value="ACREF_ENVCD OPERON REPRESSOR-RELATED"/>
    <property type="match status" value="1"/>
</dbReference>
<feature type="DNA-binding region" description="H-T-H motif" evidence="2">
    <location>
        <begin position="26"/>
        <end position="45"/>
    </location>
</feature>
<evidence type="ECO:0000313" key="5">
    <source>
        <dbReference type="Proteomes" id="UP001589619"/>
    </source>
</evidence>
<dbReference type="InterPro" id="IPR023772">
    <property type="entry name" value="DNA-bd_HTH_TetR-type_CS"/>
</dbReference>
<dbReference type="PROSITE" id="PS50977">
    <property type="entry name" value="HTH_TETR_2"/>
    <property type="match status" value="1"/>
</dbReference>
<dbReference type="EMBL" id="JBHMAG010000002">
    <property type="protein sequence ID" value="MFB9750189.1"/>
    <property type="molecule type" value="Genomic_DNA"/>
</dbReference>
<dbReference type="Pfam" id="PF00440">
    <property type="entry name" value="TetR_N"/>
    <property type="match status" value="1"/>
</dbReference>
<dbReference type="SUPFAM" id="SSF48498">
    <property type="entry name" value="Tetracyclin repressor-like, C-terminal domain"/>
    <property type="match status" value="1"/>
</dbReference>
<dbReference type="Gene3D" id="1.10.357.10">
    <property type="entry name" value="Tetracycline Repressor, domain 2"/>
    <property type="match status" value="1"/>
</dbReference>
<evidence type="ECO:0000256" key="2">
    <source>
        <dbReference type="PROSITE-ProRule" id="PRU00335"/>
    </source>
</evidence>
<name>A0ABV5VPL3_9BACL</name>